<gene>
    <name evidence="2" type="ORF">ZOSMA_50G00650</name>
</gene>
<proteinExistence type="predicted"/>
<protein>
    <submittedName>
        <fullName evidence="2">Uncharacterized protein</fullName>
    </submittedName>
</protein>
<dbReference type="OMA" id="VQMKRTK"/>
<name>A0A0K9P0C5_ZOSMR</name>
<comment type="caution">
    <text evidence="2">The sequence shown here is derived from an EMBL/GenBank/DDBJ whole genome shotgun (WGS) entry which is preliminary data.</text>
</comment>
<dbReference type="EMBL" id="LFYR01001452">
    <property type="protein sequence ID" value="KMZ61645.1"/>
    <property type="molecule type" value="Genomic_DNA"/>
</dbReference>
<dbReference type="PANTHER" id="PTHR36385">
    <property type="entry name" value="OS07G0562900 PROTEIN"/>
    <property type="match status" value="1"/>
</dbReference>
<accession>A0A0K9P0C5</accession>
<evidence type="ECO:0000256" key="1">
    <source>
        <dbReference type="SAM" id="MobiDB-lite"/>
    </source>
</evidence>
<dbReference type="AlphaFoldDB" id="A0A0K9P0C5"/>
<evidence type="ECO:0000313" key="2">
    <source>
        <dbReference type="EMBL" id="KMZ61645.1"/>
    </source>
</evidence>
<dbReference type="OrthoDB" id="1930685at2759"/>
<feature type="region of interest" description="Disordered" evidence="1">
    <location>
        <begin position="1"/>
        <end position="51"/>
    </location>
</feature>
<dbReference type="Proteomes" id="UP000036987">
    <property type="component" value="Unassembled WGS sequence"/>
</dbReference>
<reference evidence="3" key="1">
    <citation type="journal article" date="2016" name="Nature">
        <title>The genome of the seagrass Zostera marina reveals angiosperm adaptation to the sea.</title>
        <authorList>
            <person name="Olsen J.L."/>
            <person name="Rouze P."/>
            <person name="Verhelst B."/>
            <person name="Lin Y.-C."/>
            <person name="Bayer T."/>
            <person name="Collen J."/>
            <person name="Dattolo E."/>
            <person name="De Paoli E."/>
            <person name="Dittami S."/>
            <person name="Maumus F."/>
            <person name="Michel G."/>
            <person name="Kersting A."/>
            <person name="Lauritano C."/>
            <person name="Lohaus R."/>
            <person name="Toepel M."/>
            <person name="Tonon T."/>
            <person name="Vanneste K."/>
            <person name="Amirebrahimi M."/>
            <person name="Brakel J."/>
            <person name="Bostroem C."/>
            <person name="Chovatia M."/>
            <person name="Grimwood J."/>
            <person name="Jenkins J.W."/>
            <person name="Jueterbock A."/>
            <person name="Mraz A."/>
            <person name="Stam W.T."/>
            <person name="Tice H."/>
            <person name="Bornberg-Bauer E."/>
            <person name="Green P.J."/>
            <person name="Pearson G.A."/>
            <person name="Procaccini G."/>
            <person name="Duarte C.M."/>
            <person name="Schmutz J."/>
            <person name="Reusch T.B.H."/>
            <person name="Van de Peer Y."/>
        </authorList>
    </citation>
    <scope>NUCLEOTIDE SEQUENCE [LARGE SCALE GENOMIC DNA]</scope>
    <source>
        <strain evidence="3">cv. Finnish</strain>
    </source>
</reference>
<evidence type="ECO:0000313" key="3">
    <source>
        <dbReference type="Proteomes" id="UP000036987"/>
    </source>
</evidence>
<feature type="compositionally biased region" description="Polar residues" evidence="1">
    <location>
        <begin position="20"/>
        <end position="44"/>
    </location>
</feature>
<dbReference type="STRING" id="29655.A0A0K9P0C5"/>
<dbReference type="PANTHER" id="PTHR36385:SF1">
    <property type="entry name" value="OS07G0562900 PROTEIN"/>
    <property type="match status" value="1"/>
</dbReference>
<organism evidence="2 3">
    <name type="scientific">Zostera marina</name>
    <name type="common">Eelgrass</name>
    <dbReference type="NCBI Taxonomy" id="29655"/>
    <lineage>
        <taxon>Eukaryota</taxon>
        <taxon>Viridiplantae</taxon>
        <taxon>Streptophyta</taxon>
        <taxon>Embryophyta</taxon>
        <taxon>Tracheophyta</taxon>
        <taxon>Spermatophyta</taxon>
        <taxon>Magnoliopsida</taxon>
        <taxon>Liliopsida</taxon>
        <taxon>Zosteraceae</taxon>
        <taxon>Zostera</taxon>
    </lineage>
</organism>
<keyword evidence="3" id="KW-1185">Reference proteome</keyword>
<sequence>MAKNKKKAKKKDGASMDVTMENNAGGTPQAMDTSEGNTRNTSLAISGRTIKKSIPIRRAKNNRKLKAQERAISNLEKSDVKISKNTVKKQRIQSAKTLYD</sequence>
<feature type="compositionally biased region" description="Basic residues" evidence="1">
    <location>
        <begin position="1"/>
        <end position="10"/>
    </location>
</feature>